<dbReference type="Gene3D" id="3.90.226.10">
    <property type="entry name" value="2-enoyl-CoA Hydratase, Chain A, domain 1"/>
    <property type="match status" value="1"/>
</dbReference>
<dbReference type="NCBIfam" id="NF004794">
    <property type="entry name" value="PRK06142.1"/>
    <property type="match status" value="1"/>
</dbReference>
<evidence type="ECO:0000256" key="5">
    <source>
        <dbReference type="ARBA" id="ARBA00022990"/>
    </source>
</evidence>
<evidence type="ECO:0000256" key="10">
    <source>
        <dbReference type="ARBA" id="ARBA00052809"/>
    </source>
</evidence>
<dbReference type="Pfam" id="PF00378">
    <property type="entry name" value="ECH_1"/>
    <property type="match status" value="1"/>
</dbReference>
<keyword evidence="6" id="KW-0443">Lipid metabolism</keyword>
<evidence type="ECO:0000313" key="16">
    <source>
        <dbReference type="RefSeq" id="XP_014483173.1"/>
    </source>
</evidence>
<comment type="catalytic activity">
    <reaction evidence="10">
        <text>(3E,5Z,8Z,11Z,14Z)-eicosapentaenoyl-CoA = (2E,4E,8Z,11Z,14Z)-eicosapentaenoyl-CoA</text>
        <dbReference type="Rhea" id="RHEA:45224"/>
        <dbReference type="ChEBI" id="CHEBI:85090"/>
        <dbReference type="ChEBI" id="CHEBI:85091"/>
    </reaction>
</comment>
<dbReference type="GO" id="GO:0006635">
    <property type="term" value="P:fatty acid beta-oxidation"/>
    <property type="evidence" value="ECO:0007669"/>
    <property type="project" value="UniProtKB-UniPathway"/>
</dbReference>
<evidence type="ECO:0000256" key="11">
    <source>
        <dbReference type="ARBA" id="ARBA00055786"/>
    </source>
</evidence>
<dbReference type="RefSeq" id="XP_014483172.1">
    <property type="nucleotide sequence ID" value="XM_014627686.1"/>
</dbReference>
<dbReference type="SUPFAM" id="SSF52096">
    <property type="entry name" value="ClpP/crotonase"/>
    <property type="match status" value="1"/>
</dbReference>
<evidence type="ECO:0000256" key="4">
    <source>
        <dbReference type="ARBA" id="ARBA00022832"/>
    </source>
</evidence>
<comment type="pathway">
    <text evidence="2">Lipid metabolism; fatty acid beta-oxidation.</text>
</comment>
<dbReference type="InterPro" id="IPR018376">
    <property type="entry name" value="Enoyl-CoA_hyd/isom_CS"/>
</dbReference>
<dbReference type="AlphaFoldDB" id="A0A6P3XZ16"/>
<reference evidence="15 16" key="1">
    <citation type="submission" date="2025-04" db="UniProtKB">
        <authorList>
            <consortium name="RefSeq"/>
        </authorList>
    </citation>
    <scope>IDENTIFICATION</scope>
</reference>
<gene>
    <name evidence="15 16" type="primary">LOC106748811</name>
</gene>
<keyword evidence="14" id="KW-1185">Reference proteome</keyword>
<sequence>MAINMIRNQLSKSMTKLSQITSALRYSTEMSSVKYKTLTVSIPKPFVYIVNLNRPEKLNAMSPTMWREFRECFETLGNDSKCRVVVLSATGKAFCAGIDLQGMMEVGQDLAEYDDIARKCKYMKNKITDYQNSFSAIEKCPKPVIAAIHGACIGAGVDMVSAADIRYCSSDAYFQIKEVDIGMAADVGTLQRFPKIVGSDSLVRELVYTARKYPAAEALKDGFVNRMLDNQESLLKASMEVAEDIAKKSPVAIQGSKISMVYSRDHSVQEGLEHIAIYNQVMLQSEDFLNATMAQATKGEPPIFSHL</sequence>
<keyword evidence="8 15" id="KW-0413">Isomerase</keyword>
<keyword evidence="4" id="KW-0276">Fatty acid metabolism</keyword>
<dbReference type="Proteomes" id="UP000515204">
    <property type="component" value="Unplaced"/>
</dbReference>
<dbReference type="GO" id="GO:0005777">
    <property type="term" value="C:peroxisome"/>
    <property type="evidence" value="ECO:0007669"/>
    <property type="project" value="UniProtKB-SubCell"/>
</dbReference>
<dbReference type="FunFam" id="1.10.12.10:FF:000004">
    <property type="entry name" value="Delta3,5-delta2,4-dienoyl-CoA isomerase"/>
    <property type="match status" value="1"/>
</dbReference>
<proteinExistence type="inferred from homology"/>
<dbReference type="GeneID" id="106748811"/>
<dbReference type="InterPro" id="IPR001753">
    <property type="entry name" value="Enoyl-CoA_hydra/iso"/>
</dbReference>
<keyword evidence="5" id="KW-0007">Acetylation</keyword>
<evidence type="ECO:0000313" key="14">
    <source>
        <dbReference type="Proteomes" id="UP000515204"/>
    </source>
</evidence>
<dbReference type="GO" id="GO:0051750">
    <property type="term" value="F:delta(3,5)-delta(2,4)-dienoyl-CoA isomerase activity"/>
    <property type="evidence" value="ECO:0007669"/>
    <property type="project" value="TreeGrafter"/>
</dbReference>
<dbReference type="InterPro" id="IPR045002">
    <property type="entry name" value="Ech1-like"/>
</dbReference>
<dbReference type="CDD" id="cd06558">
    <property type="entry name" value="crotonase-like"/>
    <property type="match status" value="1"/>
</dbReference>
<protein>
    <recommendedName>
        <fullName evidence="12">Delta(3,5)-Delta(2,4)-dienoyl-CoA isomerase, mitochondrial</fullName>
    </recommendedName>
</protein>
<evidence type="ECO:0000256" key="9">
    <source>
        <dbReference type="ARBA" id="ARBA00051408"/>
    </source>
</evidence>
<dbReference type="PANTHER" id="PTHR43149:SF1">
    <property type="entry name" value="DELTA(3,5)-DELTA(2,4)-DIENOYL-COA ISOMERASE, MITOCHONDRIAL"/>
    <property type="match status" value="1"/>
</dbReference>
<evidence type="ECO:0000256" key="13">
    <source>
        <dbReference type="RuleBase" id="RU003707"/>
    </source>
</evidence>
<dbReference type="InterPro" id="IPR029045">
    <property type="entry name" value="ClpP/crotonase-like_dom_sf"/>
</dbReference>
<evidence type="ECO:0000256" key="7">
    <source>
        <dbReference type="ARBA" id="ARBA00023140"/>
    </source>
</evidence>
<comment type="similarity">
    <text evidence="3 13">Belongs to the enoyl-CoA hydratase/isomerase family.</text>
</comment>
<evidence type="ECO:0000256" key="6">
    <source>
        <dbReference type="ARBA" id="ARBA00023098"/>
    </source>
</evidence>
<comment type="catalytic activity">
    <reaction evidence="9">
        <text>(3E,5Z)-octadienoyl-CoA = (2E,4E)-octadienoyl-CoA</text>
        <dbReference type="Rhea" id="RHEA:45244"/>
        <dbReference type="ChEBI" id="CHEBI:62243"/>
        <dbReference type="ChEBI" id="CHEBI:85108"/>
    </reaction>
</comment>
<dbReference type="PANTHER" id="PTHR43149">
    <property type="entry name" value="ENOYL-COA HYDRATASE"/>
    <property type="match status" value="1"/>
</dbReference>
<evidence type="ECO:0000256" key="12">
    <source>
        <dbReference type="ARBA" id="ARBA00071021"/>
    </source>
</evidence>
<evidence type="ECO:0000256" key="8">
    <source>
        <dbReference type="ARBA" id="ARBA00023235"/>
    </source>
</evidence>
<accession>A0A6P3XZ16</accession>
<dbReference type="Gene3D" id="1.10.12.10">
    <property type="entry name" value="Lyase 2-enoyl-coa Hydratase, Chain A, domain 2"/>
    <property type="match status" value="1"/>
</dbReference>
<keyword evidence="7" id="KW-0576">Peroxisome</keyword>
<dbReference type="RefSeq" id="XP_014483173.1">
    <property type="nucleotide sequence ID" value="XM_014627687.1"/>
</dbReference>
<comment type="function">
    <text evidence="11">Isomerization of 3-trans,5-cis-dienoyl-CoA to 2-trans,4-trans-dienoyl-CoA.</text>
</comment>
<dbReference type="InterPro" id="IPR014748">
    <property type="entry name" value="Enoyl-CoA_hydra_C"/>
</dbReference>
<evidence type="ECO:0000256" key="3">
    <source>
        <dbReference type="ARBA" id="ARBA00005254"/>
    </source>
</evidence>
<dbReference type="PROSITE" id="PS00166">
    <property type="entry name" value="ENOYL_COA_HYDRATASE"/>
    <property type="match status" value="1"/>
</dbReference>
<organism evidence="14 16">
    <name type="scientific">Dinoponera quadriceps</name>
    <name type="common">South American ant</name>
    <dbReference type="NCBI Taxonomy" id="609295"/>
    <lineage>
        <taxon>Eukaryota</taxon>
        <taxon>Metazoa</taxon>
        <taxon>Ecdysozoa</taxon>
        <taxon>Arthropoda</taxon>
        <taxon>Hexapoda</taxon>
        <taxon>Insecta</taxon>
        <taxon>Pterygota</taxon>
        <taxon>Neoptera</taxon>
        <taxon>Endopterygota</taxon>
        <taxon>Hymenoptera</taxon>
        <taxon>Apocrita</taxon>
        <taxon>Aculeata</taxon>
        <taxon>Formicoidea</taxon>
        <taxon>Formicidae</taxon>
        <taxon>Ponerinae</taxon>
        <taxon>Ponerini</taxon>
        <taxon>Dinoponera</taxon>
    </lineage>
</organism>
<evidence type="ECO:0000313" key="15">
    <source>
        <dbReference type="RefSeq" id="XP_014483172.1"/>
    </source>
</evidence>
<dbReference type="KEGG" id="dqu:106748811"/>
<dbReference type="UniPathway" id="UPA00659"/>
<dbReference type="FunFam" id="3.90.226.10:FF:000024">
    <property type="entry name" value="Delta3,5-delta2,4-dienoyl-CoA isomerase"/>
    <property type="match status" value="1"/>
</dbReference>
<name>A0A6P3XZ16_DINQU</name>
<evidence type="ECO:0000256" key="1">
    <source>
        <dbReference type="ARBA" id="ARBA00004275"/>
    </source>
</evidence>
<dbReference type="OrthoDB" id="14970at2759"/>
<evidence type="ECO:0000256" key="2">
    <source>
        <dbReference type="ARBA" id="ARBA00005005"/>
    </source>
</evidence>
<comment type="subcellular location">
    <subcellularLocation>
        <location evidence="1">Peroxisome</location>
    </subcellularLocation>
</comment>
<dbReference type="GO" id="GO:0005739">
    <property type="term" value="C:mitochondrion"/>
    <property type="evidence" value="ECO:0007669"/>
    <property type="project" value="TreeGrafter"/>
</dbReference>